<keyword evidence="2" id="KW-1185">Reference proteome</keyword>
<reference evidence="1" key="1">
    <citation type="submission" date="2022-10" db="EMBL/GenBank/DDBJ databases">
        <title>Culturing micro-colonial fungi from biological soil crusts in the Mojave desert and describing Neophaeococcomyces mojavensis, and introducing the new genera and species Taxawa tesnikishii.</title>
        <authorList>
            <person name="Kurbessoian T."/>
            <person name="Stajich J.E."/>
        </authorList>
    </citation>
    <scope>NUCLEOTIDE SEQUENCE</scope>
    <source>
        <strain evidence="1">JES_112</strain>
    </source>
</reference>
<name>A0ACC3ADR7_9EURO</name>
<organism evidence="1 2">
    <name type="scientific">Neophaeococcomyces mojaviensis</name>
    <dbReference type="NCBI Taxonomy" id="3383035"/>
    <lineage>
        <taxon>Eukaryota</taxon>
        <taxon>Fungi</taxon>
        <taxon>Dikarya</taxon>
        <taxon>Ascomycota</taxon>
        <taxon>Pezizomycotina</taxon>
        <taxon>Eurotiomycetes</taxon>
        <taxon>Chaetothyriomycetidae</taxon>
        <taxon>Chaetothyriales</taxon>
        <taxon>Chaetothyriales incertae sedis</taxon>
        <taxon>Neophaeococcomyces</taxon>
    </lineage>
</organism>
<accession>A0ACC3ADR7</accession>
<dbReference type="EMBL" id="JAPDRQ010000033">
    <property type="protein sequence ID" value="KAJ9660223.1"/>
    <property type="molecule type" value="Genomic_DNA"/>
</dbReference>
<gene>
    <name evidence="1" type="ORF">H2198_002729</name>
</gene>
<evidence type="ECO:0000313" key="1">
    <source>
        <dbReference type="EMBL" id="KAJ9660223.1"/>
    </source>
</evidence>
<dbReference type="Proteomes" id="UP001172386">
    <property type="component" value="Unassembled WGS sequence"/>
</dbReference>
<comment type="caution">
    <text evidence="1">The sequence shown here is derived from an EMBL/GenBank/DDBJ whole genome shotgun (WGS) entry which is preliminary data.</text>
</comment>
<evidence type="ECO:0000313" key="2">
    <source>
        <dbReference type="Proteomes" id="UP001172386"/>
    </source>
</evidence>
<proteinExistence type="predicted"/>
<protein>
    <submittedName>
        <fullName evidence="1">Uncharacterized protein</fullName>
    </submittedName>
</protein>
<sequence length="184" mass="20274">MLPSTLTLEASHALTTCTTLLSTLKSKDRKTFDSLLHPSGQICNARYQNPAQGKLLFHDFKTQFQSYLENVFSSPSVFDEAIDDGRDTVVLVDGDIATVWTPYWFRIDGMLSHVGTNSFGLAKVVKVKEAGVDETGTGESGGELPTGGAEDGNWEWKIVVIHDTARKATAEEKDRLDAEYTEKK</sequence>